<dbReference type="InterPro" id="IPR015946">
    <property type="entry name" value="KH_dom-like_a/b"/>
</dbReference>
<keyword evidence="2 3" id="KW-0694">RNA-binding</keyword>
<dbReference type="InterPro" id="IPR009019">
    <property type="entry name" value="KH_sf_prok-type"/>
</dbReference>
<dbReference type="EMBL" id="JYNZ01000003">
    <property type="protein sequence ID" value="KXK26567.1"/>
    <property type="molecule type" value="Genomic_DNA"/>
</dbReference>
<dbReference type="PROSITE" id="PS50823">
    <property type="entry name" value="KH_TYPE_2"/>
    <property type="match status" value="1"/>
</dbReference>
<dbReference type="Pfam" id="PF13083">
    <property type="entry name" value="KH_KhpA-B"/>
    <property type="match status" value="1"/>
</dbReference>
<organism evidence="5 6">
    <name type="scientific">candidate division WS6 bacterium OLB20</name>
    <dbReference type="NCBI Taxonomy" id="1617426"/>
    <lineage>
        <taxon>Bacteria</taxon>
        <taxon>Candidatus Dojkabacteria</taxon>
    </lineage>
</organism>
<evidence type="ECO:0000313" key="5">
    <source>
        <dbReference type="EMBL" id="KXK26567.1"/>
    </source>
</evidence>
<proteinExistence type="predicted"/>
<dbReference type="InterPro" id="IPR004044">
    <property type="entry name" value="KH_dom_type_2"/>
</dbReference>
<dbReference type="SUPFAM" id="SSF54814">
    <property type="entry name" value="Prokaryotic type KH domain (KH-domain type II)"/>
    <property type="match status" value="1"/>
</dbReference>
<dbReference type="Proteomes" id="UP000070457">
    <property type="component" value="Unassembled WGS sequence"/>
</dbReference>
<sequence>MKELLYYLLSNMVADPATIEISEESDGENVTLTVDMPEEEKGMVIGKGGMNIKSIRNLVSIIARRDGKKVYVKIAD</sequence>
<gene>
    <name evidence="5" type="ORF">TR69_WS6001000573</name>
</gene>
<accession>A0A136LY92</accession>
<evidence type="ECO:0000256" key="1">
    <source>
        <dbReference type="ARBA" id="ARBA00022490"/>
    </source>
</evidence>
<name>A0A136LY92_9BACT</name>
<dbReference type="PROSITE" id="PS50084">
    <property type="entry name" value="KH_TYPE_1"/>
    <property type="match status" value="1"/>
</dbReference>
<dbReference type="InterPro" id="IPR020627">
    <property type="entry name" value="KhpA"/>
</dbReference>
<comment type="caution">
    <text evidence="5">The sequence shown here is derived from an EMBL/GenBank/DDBJ whole genome shotgun (WGS) entry which is preliminary data.</text>
</comment>
<dbReference type="Gene3D" id="3.30.300.20">
    <property type="match status" value="1"/>
</dbReference>
<dbReference type="PANTHER" id="PTHR34654:SF1">
    <property type="entry name" value="RNA-BINDING PROTEIN KHPA"/>
    <property type="match status" value="1"/>
</dbReference>
<evidence type="ECO:0000256" key="2">
    <source>
        <dbReference type="ARBA" id="ARBA00022884"/>
    </source>
</evidence>
<dbReference type="PANTHER" id="PTHR34654">
    <property type="entry name" value="UPF0109 PROTEIN SCO5592"/>
    <property type="match status" value="1"/>
</dbReference>
<dbReference type="CDD" id="cd22533">
    <property type="entry name" value="KH-II_YlqC-like"/>
    <property type="match status" value="1"/>
</dbReference>
<evidence type="ECO:0000256" key="3">
    <source>
        <dbReference type="PROSITE-ProRule" id="PRU00118"/>
    </source>
</evidence>
<dbReference type="AlphaFoldDB" id="A0A136LY92"/>
<evidence type="ECO:0000313" key="6">
    <source>
        <dbReference type="Proteomes" id="UP000070457"/>
    </source>
</evidence>
<dbReference type="GO" id="GO:0003723">
    <property type="term" value="F:RNA binding"/>
    <property type="evidence" value="ECO:0007669"/>
    <property type="project" value="UniProtKB-UniRule"/>
</dbReference>
<feature type="domain" description="KH type-2" evidence="4">
    <location>
        <begin position="1"/>
        <end position="76"/>
    </location>
</feature>
<dbReference type="STRING" id="1617426.TR69_WS6001000573"/>
<keyword evidence="1" id="KW-0963">Cytoplasm</keyword>
<protein>
    <recommendedName>
        <fullName evidence="4">KH type-2 domain-containing protein</fullName>
    </recommendedName>
</protein>
<evidence type="ECO:0000259" key="4">
    <source>
        <dbReference type="PROSITE" id="PS50823"/>
    </source>
</evidence>
<reference evidence="5 6" key="1">
    <citation type="submission" date="2015-02" db="EMBL/GenBank/DDBJ databases">
        <title>Improved understanding of the partial-nitritation anammox process through 23 genomes representing the majority of the microbial community.</title>
        <authorList>
            <person name="Speth D.R."/>
            <person name="In T Zandt M."/>
            <person name="Guerrero Cruz S."/>
            <person name="Jetten M.S."/>
            <person name="Dutilh B.E."/>
        </authorList>
    </citation>
    <scope>NUCLEOTIDE SEQUENCE [LARGE SCALE GENOMIC DNA]</scope>
    <source>
        <strain evidence="5">OLB20</strain>
    </source>
</reference>